<dbReference type="Proteomes" id="UP000003805">
    <property type="component" value="Miscellaneous, Scaffold supercont1.1"/>
</dbReference>
<dbReference type="eggNOG" id="COG1388">
    <property type="taxonomic scope" value="Bacteria"/>
</dbReference>
<dbReference type="InterPro" id="IPR028082">
    <property type="entry name" value="Peripla_BP_I"/>
</dbReference>
<gene>
    <name evidence="2" type="ORF">HMPREF0665_00221</name>
</gene>
<proteinExistence type="predicted"/>
<accession>D7N997</accession>
<dbReference type="HOGENOM" id="CLU_028261_1_0_10"/>
<dbReference type="EMBL" id="GL349564">
    <property type="protein sequence ID" value="EFI49503.1"/>
    <property type="molecule type" value="Genomic_DNA"/>
</dbReference>
<evidence type="ECO:0000313" key="3">
    <source>
        <dbReference type="Proteomes" id="UP000003805"/>
    </source>
</evidence>
<sequence length="440" mass="50452">MLQQDYHQPKHIHCLSTVKRAEPISLFSFLYSYIFAKLLKRKHKIWCNDIFFVFLQLEVKYFSKMKFICRYILLCLLVVVGVVTGKAGSNNTISVGVMLPLHQVDGDGKRMIEYYRGMLTAFEQLKKEGYHINVHAWNVNIDTDIKTTLLDPNAAKCDLIFGPLYSKQVKPLGDFCKTKGIRLVIPFSISGNDVAYNSNIFQVYQDETRLINATVNAFIERFSKCHPVFVDCGDATSKKGAFTAALRKQLEAKGIRYNLTSLKSDDIAFSKAFVNGQTNVVVLNTARSPELNAAFVKLERFDQLHPGTLISMFGYTEWLMYAPYDFAHFCKYDTYIPTTFYYNASSSGTKALENSYRYWFHEPMQQALPRFAIMGYDHAQFFVRGMAQYGKKFLGSKWQQPYKALQSPLKFEPVDNGGRINASFQLIHYLYNGNVESIAY</sequence>
<protein>
    <submittedName>
        <fullName evidence="2">LysM domain protein</fullName>
    </submittedName>
</protein>
<evidence type="ECO:0000313" key="2">
    <source>
        <dbReference type="EMBL" id="EFI49503.1"/>
    </source>
</evidence>
<feature type="transmembrane region" description="Helical" evidence="1">
    <location>
        <begin position="67"/>
        <end position="85"/>
    </location>
</feature>
<keyword evidence="1" id="KW-1133">Transmembrane helix</keyword>
<keyword evidence="1" id="KW-0472">Membrane</keyword>
<reference evidence="2" key="1">
    <citation type="submission" date="2010-02" db="EMBL/GenBank/DDBJ databases">
        <title>The Genome Sequence of Prevotella oris strain C735.</title>
        <authorList>
            <consortium name="The Broad Institute Genome Sequencing Platform"/>
            <person name="Ward D."/>
            <person name="Feldgarden M."/>
            <person name="Earl A."/>
            <person name="Young S.K."/>
            <person name="Zeng Q."/>
            <person name="Koehrsen M."/>
            <person name="Alvarado L."/>
            <person name="Berlin A."/>
            <person name="Bochicchio J."/>
            <person name="Borenstein D."/>
            <person name="Chapman S.B."/>
            <person name="Chen Z."/>
            <person name="Engels R."/>
            <person name="Freedman E."/>
            <person name="Gellesch M."/>
            <person name="Goldberg J."/>
            <person name="Griggs A."/>
            <person name="Gujja S."/>
            <person name="Heilman E."/>
            <person name="Heiman D."/>
            <person name="Hepburn T."/>
            <person name="Howarth C."/>
            <person name="Jen D."/>
            <person name="Larson L."/>
            <person name="Mehta T."/>
            <person name="Park D."/>
            <person name="Pearson M."/>
            <person name="Roberts A."/>
            <person name="Saif S."/>
            <person name="Shea T."/>
            <person name="Shenoy N."/>
            <person name="Sisk P."/>
            <person name="Stolte C."/>
            <person name="Sykes S."/>
            <person name="Thomson T."/>
            <person name="Walk T."/>
            <person name="White J."/>
            <person name="Yandava C."/>
            <person name="Sibley C.D."/>
            <person name="Field T.R."/>
            <person name="Grinwis M."/>
            <person name="Eshaghurshan C.S."/>
            <person name="Surette M.G."/>
            <person name="Haas B."/>
            <person name="Nusbaum C."/>
            <person name="Birren B."/>
        </authorList>
    </citation>
    <scope>NUCLEOTIDE SEQUENCE [LARGE SCALE GENOMIC DNA]</scope>
    <source>
        <strain evidence="2">C735</strain>
    </source>
</reference>
<keyword evidence="3" id="KW-1185">Reference proteome</keyword>
<dbReference type="SUPFAM" id="SSF53822">
    <property type="entry name" value="Periplasmic binding protein-like I"/>
    <property type="match status" value="1"/>
</dbReference>
<keyword evidence="1" id="KW-0812">Transmembrane</keyword>
<evidence type="ECO:0000256" key="1">
    <source>
        <dbReference type="SAM" id="Phobius"/>
    </source>
</evidence>
<dbReference type="AlphaFoldDB" id="D7N997"/>
<dbReference type="Gene3D" id="3.40.50.2300">
    <property type="match status" value="1"/>
</dbReference>
<name>D7N997_9BACT</name>
<organism evidence="2 3">
    <name type="scientific">Segatella oris C735</name>
    <dbReference type="NCBI Taxonomy" id="563008"/>
    <lineage>
        <taxon>Bacteria</taxon>
        <taxon>Pseudomonadati</taxon>
        <taxon>Bacteroidota</taxon>
        <taxon>Bacteroidia</taxon>
        <taxon>Bacteroidales</taxon>
        <taxon>Prevotellaceae</taxon>
        <taxon>Segatella</taxon>
    </lineage>
</organism>